<protein>
    <submittedName>
        <fullName evidence="2">Uncharacterized protein</fullName>
    </submittedName>
</protein>
<reference evidence="2 3" key="1">
    <citation type="journal article" date="2018" name="PLoS ONE">
        <title>The draft genome of Kipferlia bialata reveals reductive genome evolution in fornicate parasites.</title>
        <authorList>
            <person name="Tanifuji G."/>
            <person name="Takabayashi S."/>
            <person name="Kume K."/>
            <person name="Takagi M."/>
            <person name="Nakayama T."/>
            <person name="Kamikawa R."/>
            <person name="Inagaki Y."/>
            <person name="Hashimoto T."/>
        </authorList>
    </citation>
    <scope>NUCLEOTIDE SEQUENCE [LARGE SCALE GENOMIC DNA]</scope>
    <source>
        <strain evidence="2">NY0173</strain>
    </source>
</reference>
<feature type="compositionally biased region" description="Basic and acidic residues" evidence="1">
    <location>
        <begin position="319"/>
        <end position="331"/>
    </location>
</feature>
<feature type="compositionally biased region" description="Low complexity" evidence="1">
    <location>
        <begin position="134"/>
        <end position="150"/>
    </location>
</feature>
<evidence type="ECO:0000256" key="1">
    <source>
        <dbReference type="SAM" id="MobiDB-lite"/>
    </source>
</evidence>
<organism evidence="2 3">
    <name type="scientific">Kipferlia bialata</name>
    <dbReference type="NCBI Taxonomy" id="797122"/>
    <lineage>
        <taxon>Eukaryota</taxon>
        <taxon>Metamonada</taxon>
        <taxon>Carpediemonas-like organisms</taxon>
        <taxon>Kipferlia</taxon>
    </lineage>
</organism>
<feature type="compositionally biased region" description="Polar residues" evidence="1">
    <location>
        <begin position="391"/>
        <end position="413"/>
    </location>
</feature>
<feature type="compositionally biased region" description="Low complexity" evidence="1">
    <location>
        <begin position="186"/>
        <end position="245"/>
    </location>
</feature>
<feature type="compositionally biased region" description="Basic and acidic residues" evidence="1">
    <location>
        <begin position="451"/>
        <end position="461"/>
    </location>
</feature>
<proteinExistence type="predicted"/>
<dbReference type="EMBL" id="BDIP01003873">
    <property type="protein sequence ID" value="GIQ88219.1"/>
    <property type="molecule type" value="Genomic_DNA"/>
</dbReference>
<feature type="compositionally biased region" description="Basic and acidic residues" evidence="1">
    <location>
        <begin position="252"/>
        <end position="283"/>
    </location>
</feature>
<name>A0A9K3D6I9_9EUKA</name>
<feature type="region of interest" description="Disordered" evidence="1">
    <location>
        <begin position="91"/>
        <end position="420"/>
    </location>
</feature>
<accession>A0A9K3D6I9</accession>
<evidence type="ECO:0000313" key="2">
    <source>
        <dbReference type="EMBL" id="GIQ88219.1"/>
    </source>
</evidence>
<keyword evidence="3" id="KW-1185">Reference proteome</keyword>
<feature type="compositionally biased region" description="Low complexity" evidence="1">
    <location>
        <begin position="347"/>
        <end position="358"/>
    </location>
</feature>
<sequence>MLFDAPSPFRPLPALPTQEQALQIEADIRANPETVYSWANYPAAQPTNGERTSQAAQPSYAMARSVVSSNVSSHGGASVRVEFPYPVTSVEPGHGKPPIPRPSSVASGLPPPSPASLYGSQSTKGERGAVLVDSPKLSPQSLLASSSQAPGTPNTPPSHPHDSEEAGTPLARAPDTATLTQATPTSMAPAPSHLSSPHPRPSEPGSQRSGGRRVAASASVSAQAPKVLSTGAGAGVASASTSISSPLARTRMLQDRIRGEPTAADRERQMERESSTIDMERSMRSHAVYSQRKTRMTKTANQDIRRTIPLSPPKPGQVVHDDPNDRAPSPRREKRAPHSLSNRSVKRPTTASSRASSRGRTDRDRESSVYSHPVSRGASMHQSRPADPLFGSSTARPSAVSYSPVQSMPQHSVSHAIGYAEDKGHMGVVAYSSDDEDTDEMMAMRQPYSIRNERQTHDVRPRGPSQVRGP</sequence>
<gene>
    <name evidence="2" type="ORF">KIPB_010422</name>
</gene>
<dbReference type="Proteomes" id="UP000265618">
    <property type="component" value="Unassembled WGS sequence"/>
</dbReference>
<comment type="caution">
    <text evidence="2">The sequence shown here is derived from an EMBL/GenBank/DDBJ whole genome shotgun (WGS) entry which is preliminary data.</text>
</comment>
<feature type="region of interest" description="Disordered" evidence="1">
    <location>
        <begin position="447"/>
        <end position="470"/>
    </location>
</feature>
<evidence type="ECO:0000313" key="3">
    <source>
        <dbReference type="Proteomes" id="UP000265618"/>
    </source>
</evidence>
<dbReference type="AlphaFoldDB" id="A0A9K3D6I9"/>